<evidence type="ECO:0000313" key="2">
    <source>
        <dbReference type="EMBL" id="PHQ36537.1"/>
    </source>
</evidence>
<evidence type="ECO:0000313" key="3">
    <source>
        <dbReference type="Proteomes" id="UP000225740"/>
    </source>
</evidence>
<dbReference type="EMBL" id="NIZW01000002">
    <property type="protein sequence ID" value="PHQ36537.1"/>
    <property type="molecule type" value="Genomic_DNA"/>
</dbReference>
<dbReference type="OrthoDB" id="278438at2"/>
<dbReference type="AlphaFoldDB" id="A0A2G1WBX7"/>
<proteinExistence type="predicted"/>
<organism evidence="2 3">
    <name type="scientific">Rhodopirellula bahusiensis</name>
    <dbReference type="NCBI Taxonomy" id="2014065"/>
    <lineage>
        <taxon>Bacteria</taxon>
        <taxon>Pseudomonadati</taxon>
        <taxon>Planctomycetota</taxon>
        <taxon>Planctomycetia</taxon>
        <taxon>Pirellulales</taxon>
        <taxon>Pirellulaceae</taxon>
        <taxon>Rhodopirellula</taxon>
    </lineage>
</organism>
<keyword evidence="1" id="KW-0812">Transmembrane</keyword>
<dbReference type="GeneID" id="90607407"/>
<evidence type="ECO:0000256" key="1">
    <source>
        <dbReference type="SAM" id="Phobius"/>
    </source>
</evidence>
<keyword evidence="1" id="KW-0472">Membrane</keyword>
<feature type="transmembrane region" description="Helical" evidence="1">
    <location>
        <begin position="27"/>
        <end position="47"/>
    </location>
</feature>
<keyword evidence="3" id="KW-1185">Reference proteome</keyword>
<keyword evidence="1" id="KW-1133">Transmembrane helix</keyword>
<feature type="transmembrane region" description="Helical" evidence="1">
    <location>
        <begin position="59"/>
        <end position="79"/>
    </location>
</feature>
<sequence>MFRFSLATLIALPIVVASFDFAVVRPVVATVVYFAIAAMLFLYGVTAKQVESQLDVKSRPGFVFATGCLIACVLVLMSVQTLRKTSRKFREWSVAHRMERSGYRKVWDEPTYGRNGQVLSRGYRWEK</sequence>
<accession>A0A2G1WBX7</accession>
<gene>
    <name evidence="2" type="ORF">CEE69_03935</name>
</gene>
<comment type="caution">
    <text evidence="2">The sequence shown here is derived from an EMBL/GenBank/DDBJ whole genome shotgun (WGS) entry which is preliminary data.</text>
</comment>
<name>A0A2G1WBX7_9BACT</name>
<reference evidence="2 3" key="1">
    <citation type="submission" date="2017-06" db="EMBL/GenBank/DDBJ databases">
        <title>Description of Rhodopirellula bahusiensis sp. nov.</title>
        <authorList>
            <person name="Kizina J."/>
            <person name="Harder J."/>
        </authorList>
    </citation>
    <scope>NUCLEOTIDE SEQUENCE [LARGE SCALE GENOMIC DNA]</scope>
    <source>
        <strain evidence="2 3">SWK21</strain>
    </source>
</reference>
<dbReference type="RefSeq" id="WP_099259436.1">
    <property type="nucleotide sequence ID" value="NZ_NIZW01000002.1"/>
</dbReference>
<protein>
    <submittedName>
        <fullName evidence="2">Uncharacterized protein</fullName>
    </submittedName>
</protein>
<dbReference type="Proteomes" id="UP000225740">
    <property type="component" value="Unassembled WGS sequence"/>
</dbReference>